<dbReference type="FunFam" id="1.25.40.20:FF:000041">
    <property type="entry name" value="ankyrin repeat and KH domain-containing protein 1 isoform X1"/>
    <property type="match status" value="1"/>
</dbReference>
<feature type="compositionally biased region" description="Low complexity" evidence="6">
    <location>
        <begin position="787"/>
        <end position="825"/>
    </location>
</feature>
<feature type="region of interest" description="Disordered" evidence="6">
    <location>
        <begin position="3121"/>
        <end position="3261"/>
    </location>
</feature>
<feature type="compositionally biased region" description="Low complexity" evidence="6">
    <location>
        <begin position="1540"/>
        <end position="1557"/>
    </location>
</feature>
<feature type="compositionally biased region" description="Polar residues" evidence="6">
    <location>
        <begin position="1106"/>
        <end position="1117"/>
    </location>
</feature>
<accession>A0A7R8UPR5</accession>
<sequence length="3398" mass="366416">MVRNSKFPPDGGSASASSSTTDTIPDPFAATVAATTEHLQTRGVTDLSESDEESVSEDEIPDSGSESCGNDVDGNDDEDDGDDEDEDEDDEGREANEENFLLHNTAADHSRKLTELFEAAANDKTVLRHATLAIDEATQALTKMRGANSPKEKAIFSRTLIAACNDNDVTTVRQLLGKNSNIPINESTEDGESLLSMACSAGYYELAQVLLAMSAAQVEDKGQKECTPLMEAASAGHVDIIRLLISHNADVNAQCATGNTPLMFACAGGHVEAVKELLKHGANVEDQNENGHTPLMEAASAGHVEVAKVLLEHGAGINTHSNEFKESALTLACYKGHLNMVRFLLQAGADQEHKTDEMHTALMEASMDGHVEVARLLLDSGAQVNMPTDSFESPLTLAACGGHVELATLLIERGANIEEVNDEGYTPLMEAAREGHEDMVALLLSKGANINATTEETQETALTLACCGGFMEVAEFLIKQGADLELGASTPLMEAAQEGHTDLVRYLLENGANVHAQTQTGDTALTHACENGHTDAAEVLLYYGAELEHESEGGRTPLMKACRAGHLCTVKFLISKGADVNKQTTNNDQTALSLACAGGHQQVVELLLKSGADPCHKLKDSSTMLIEAAKGGHIRVVETLFKYEQLAMNNQVQDATAAPAALNNDTRQLQTFNLPMQKPMQLTGPPGLHDVPEAVRVSNQQKILQQFFEDPLITNTPEGFVMDPNSRDLQQEQQQQQQQQNDPLYNKMRLFPMHAAAAAGGLEDGLAHGLSQPSFVNQILSHTKQHQSQQQQQQISNNTNNIATTNNNNNNNVNNNNTTNNQNNTSGNLTKQKSLLRKNRQAPVPFELNLTNSEVQQVRSQPLGEDDANSFYISAAKQQQQQRKMIEEFQKLDSSFQRANIQLTCDGNGPPSTLLPSAYVDLTTAPGQGGVNKAGHDPNNSFLLATSLPATIQASAASVAGVGSINSHHVTRIQPHMINVSASSTNAGAGPSSGVVGSSSSTTQTVTPTQITTPSEVSQSTAISDRPKVKPVSKKDGKNLRKAATTTVLQQNQMVSIYNNLPLLLTTEPSYQSHHQPVNDGSTILATMSGGVMPNVEHILNPPPSEQQSDNNGDSSEEPITTILQQRQILSAYDIKQHEDLYGNMITEMMASSASASSSSCDSAASSTTDHEEQLSKLPINCQWNRKVLQMVTQMPNYPLQIAQRLIDPQPKSPSETPPLGDDDNDNDTKTPDSPTKTATNFILEDTDYVDLPHVFHEAVHEFRTSDLNASEIVQVLQPISNLIPHKGGSLNNVQQRQLTIQQQPDKSQHGQSTYIAQEEHFHMFPVEDSDGEAIGDCGIYPALGESLESFSAEDEANREQICSYELGLSDCMEEILNVFQGDPTLQEIATNLNSEFTEYNSMQALCRNRWNPGPWMPTTSQLQEAELLRGNFCLSDDPNDQRQANQLTLEEKLMQHRFSVEDMQIINQYHSQQATLSLMPTTELEQQQQQPPNIGIQSLPAQSGLLQTQQQQQQSQSNATTSSANVSSPLVQANTTGIQQSQQSLQQQQQQQTLSGDAQQQTKFVFNVDADKPSQSLQLLFQLPGQTGPQQQTSTISAQQQQICPTSNLPHVPNTNAVRHHVQTQLSQQQQIQQLQHCAQHSQQVQVATQTQQQPAPGYVPAVARQFCASNTTLDGSNVTEQPTNLVKSTGNATGASKKSDKISRKERNKYTVMRQAPAGSQANTTQQYTPQGPVQSIEKTIDVDSETDSNHDTALTLACAGGHEELVELLINRGANIEHRDKKGFTPLILAATAGHEKVVDILLKHNADLEAQSERTKDTPLSLACSGGRYEVVELLLNVGANKEHRNVSDYTPLSLAASGGYVNIIKLLLNHGAEINSRTGSKLGISPLMLAAMNGHTAAVKLLLDMGSDINAQIETNRNTALTLACFQGRHEVVSLLLDRKANVEHRAKTGLTPLMEAASGGYIEVGRVLLDKGADVNAAPVPTSRDTALTIAADKGHLKFVELLLSRGAAVEVKNRKGNSPLWLAAHGGHLAVVEVLSGHGADIDSQDNRRVSCLMAAFRKGHTKVVKWMVQHVTQFPSDQEMTRFINTISDKELLEKCYDCVKIIRAAKEAQAVKANKNASILLEELDMERTREESRRAAAARRRERKKKKKLEKKEEKRKMMENNSVEPQAAEKESEKEEDSEKEEENVELNQNHDREEGDSGIDQGSCSSTDMKTNNGQADKNSKTKNKKKQKNQNQSGNVRGSNSPLLVQREEPQPQSSKQKKEEPIIGTKNKKEQPQQPSNTKNEVKKTNEKQPVEPAVTAKKEEPKKKDIISKDVSTRNKDKEKEKENLAPKDDTSKPPKIAEKKHENTSVTGGQMQKHHSTQETVQATPAAIAPATTNRKSLIFSARHPVDNSGSKLNANTKREDGWKEVVRKSSIQQQTVTTTSTSVPEIICKKVQVPVHAISRVIGRAGSNINAIRASTGAHIEVEKQGKAQSDRCITIKGSSDATKQAHYLITTLIKDPDVDILQMLPRPNIPSKSSPVVVNSWDKNSSSTFVEFTSNNPSTIANATQKASSKSSIQNPSLGSGGKISTPISAVGGGSTKSISSSSSRQPPGSKQGFIPPSQSSRSSSTQAHSSTSLGGATSRSAGGEKTSLISQIRASAAAMQSSDSLNSTTKTTMSYTNAIMSLKNVGPKPAGSSTSTHQSSQSQMQPIGTFASKLSGGSGSTEKKASQLSNQSHSQASSTSQGSASHVPNVGKSVTSFPSSSSSDDYYYGNMAPVGSRRPTNALGKNSASKQNYSGTFTSASSEATTNTSTSTSSSGRSITPIGPPSSANRNISSPSLQIAPPSSSSNIADCSAAVSASSSGVAAALSVSSSALSNQTPGLPQLPTKISQEYSLFNSSYSNQWDAKQSMYDPTENDSLPKADASKAPGYNRGNVMSSPVSSKTSSNSTTPPGSSVQTPGQQSQHLNILPVSAVSAATSPGGASHSNVAASQAGAISSQTAPEVYTTTPNDLNLSVLKPPSQAPIPPPPASGLAIQRPIMSNNSLQNRTNMALDNNYGPIGSSAIRDQNPASNSRSYFDPMNNPTLNQHSIGSFSDPMSQQYHPVGINVNQGNPLQLSRLNPRASVFSQQNKSSQQLGGMFHQSSSNIGLSNYQKLPTVGNQNTVPPYNQPPPGRPQSQPQAGSNARWFSNDPSGYSGYGMPTARDMLNLENGMPNMSSGSPAAMSPNNPQQPQTNGIISNQPPNQPPPPIGSGGEDNRKMPRPIGTERASWKYNHYPNMNLVEPEQNIAVTAAAAAAAAVTGPLPPWVMDKSQAQPPAMQQNWQKSHQRFYVGDMHQQDHFHIMDYHNVVPPPTVNSTLNLMQPLQYPHFIGHAGDMAPMTEKIELWEQENHGWSSNWTN</sequence>
<dbReference type="EMBL" id="LR899011">
    <property type="protein sequence ID" value="CAD7083827.1"/>
    <property type="molecule type" value="Genomic_DNA"/>
</dbReference>
<feature type="repeat" description="ANK" evidence="4">
    <location>
        <begin position="1752"/>
        <end position="1784"/>
    </location>
</feature>
<feature type="region of interest" description="Disordered" evidence="6">
    <location>
        <begin position="1208"/>
        <end position="1239"/>
    </location>
</feature>
<feature type="compositionally biased region" description="Basic residues" evidence="6">
    <location>
        <begin position="2146"/>
        <end position="2159"/>
    </location>
</feature>
<feature type="region of interest" description="Disordered" evidence="6">
    <location>
        <begin position="2682"/>
        <end position="2844"/>
    </location>
</feature>
<feature type="repeat" description="ANK" evidence="4">
    <location>
        <begin position="1819"/>
        <end position="1851"/>
    </location>
</feature>
<dbReference type="InterPro" id="IPR047373">
    <property type="entry name" value="KH-I_MASK"/>
</dbReference>
<dbReference type="Gene3D" id="3.30.1370.10">
    <property type="entry name" value="K Homology domain, type 1"/>
    <property type="match status" value="1"/>
</dbReference>
<feature type="repeat" description="ANK" evidence="4">
    <location>
        <begin position="553"/>
        <end position="585"/>
    </location>
</feature>
<feature type="repeat" description="ANK" evidence="4">
    <location>
        <begin position="324"/>
        <end position="356"/>
    </location>
</feature>
<feature type="compositionally biased region" description="Acidic residues" evidence="6">
    <location>
        <begin position="73"/>
        <end position="92"/>
    </location>
</feature>
<dbReference type="OrthoDB" id="10071877at2759"/>
<dbReference type="InterPro" id="IPR036612">
    <property type="entry name" value="KH_dom_type_1_sf"/>
</dbReference>
<feature type="compositionally biased region" description="Low complexity" evidence="6">
    <location>
        <begin position="2725"/>
        <end position="2744"/>
    </location>
</feature>
<feature type="compositionally biased region" description="Low complexity" evidence="6">
    <location>
        <begin position="2594"/>
        <end position="2631"/>
    </location>
</feature>
<feature type="repeat" description="ANK" evidence="4">
    <location>
        <begin position="1921"/>
        <end position="1953"/>
    </location>
</feature>
<keyword evidence="5" id="KW-0694">RNA-binding</keyword>
<feature type="compositionally biased region" description="Low complexity" evidence="6">
    <location>
        <begin position="2793"/>
        <end position="2826"/>
    </location>
</feature>
<dbReference type="SMART" id="SM00322">
    <property type="entry name" value="KH"/>
    <property type="match status" value="1"/>
</dbReference>
<feature type="repeat" description="ANK" evidence="4">
    <location>
        <begin position="390"/>
        <end position="422"/>
    </location>
</feature>
<protein>
    <recommendedName>
        <fullName evidence="7">K Homology domain-containing protein</fullName>
    </recommendedName>
</protein>
<feature type="repeat" description="ANK" evidence="4">
    <location>
        <begin position="1954"/>
        <end position="1986"/>
    </location>
</feature>
<dbReference type="GO" id="GO:0003723">
    <property type="term" value="F:RNA binding"/>
    <property type="evidence" value="ECO:0007669"/>
    <property type="project" value="UniProtKB-UniRule"/>
</dbReference>
<feature type="compositionally biased region" description="Low complexity" evidence="6">
    <location>
        <begin position="731"/>
        <end position="740"/>
    </location>
</feature>
<dbReference type="InterPro" id="IPR004088">
    <property type="entry name" value="KH_dom_type_1"/>
</dbReference>
<dbReference type="Pfam" id="PF00013">
    <property type="entry name" value="KH_1"/>
    <property type="match status" value="1"/>
</dbReference>
<reference evidence="8 9" key="1">
    <citation type="submission" date="2020-11" db="EMBL/GenBank/DDBJ databases">
        <authorList>
            <person name="Wallbank WR R."/>
            <person name="Pardo Diaz C."/>
            <person name="Kozak K."/>
            <person name="Martin S."/>
            <person name="Jiggins C."/>
            <person name="Moest M."/>
            <person name="Warren A I."/>
            <person name="Generalovic N T."/>
            <person name="Byers J.R.P. K."/>
            <person name="Montejo-Kovacevich G."/>
            <person name="Yen C E."/>
        </authorList>
    </citation>
    <scope>NUCLEOTIDE SEQUENCE [LARGE SCALE GENOMIC DNA]</scope>
</reference>
<feature type="compositionally biased region" description="Low complexity" evidence="6">
    <location>
        <begin position="2691"/>
        <end position="2704"/>
    </location>
</feature>
<feature type="compositionally biased region" description="Basic and acidic residues" evidence="6">
    <location>
        <begin position="2294"/>
        <end position="2304"/>
    </location>
</feature>
<evidence type="ECO:0000256" key="3">
    <source>
        <dbReference type="ARBA" id="ARBA00023054"/>
    </source>
</evidence>
<feature type="repeat" description="ANK" evidence="4">
    <location>
        <begin position="1989"/>
        <end position="2021"/>
    </location>
</feature>
<feature type="region of interest" description="Disordered" evidence="6">
    <location>
        <begin position="2560"/>
        <end position="2644"/>
    </location>
</feature>
<feature type="repeat" description="ANK" evidence="4">
    <location>
        <begin position="1785"/>
        <end position="1817"/>
    </location>
</feature>
<feature type="region of interest" description="Disordered" evidence="6">
    <location>
        <begin position="1"/>
        <end position="104"/>
    </location>
</feature>
<feature type="repeat" description="ANK" evidence="4">
    <location>
        <begin position="357"/>
        <end position="389"/>
    </location>
</feature>
<dbReference type="Proteomes" id="UP000594454">
    <property type="component" value="Chromosome 3"/>
</dbReference>
<evidence type="ECO:0000313" key="8">
    <source>
        <dbReference type="EMBL" id="CAD7083827.1"/>
    </source>
</evidence>
<organism evidence="8 9">
    <name type="scientific">Hermetia illucens</name>
    <name type="common">Black soldier fly</name>
    <dbReference type="NCBI Taxonomy" id="343691"/>
    <lineage>
        <taxon>Eukaryota</taxon>
        <taxon>Metazoa</taxon>
        <taxon>Ecdysozoa</taxon>
        <taxon>Arthropoda</taxon>
        <taxon>Hexapoda</taxon>
        <taxon>Insecta</taxon>
        <taxon>Pterygota</taxon>
        <taxon>Neoptera</taxon>
        <taxon>Endopterygota</taxon>
        <taxon>Diptera</taxon>
        <taxon>Brachycera</taxon>
        <taxon>Stratiomyomorpha</taxon>
        <taxon>Stratiomyidae</taxon>
        <taxon>Hermetiinae</taxon>
        <taxon>Hermetia</taxon>
    </lineage>
</organism>
<feature type="repeat" description="ANK" evidence="4">
    <location>
        <begin position="1852"/>
        <end position="1884"/>
    </location>
</feature>
<dbReference type="SUPFAM" id="SSF54791">
    <property type="entry name" value="Eukaryotic type KH-domain (KH-domain type I)"/>
    <property type="match status" value="1"/>
</dbReference>
<keyword evidence="3" id="KW-0175">Coiled coil</keyword>
<keyword evidence="1" id="KW-0677">Repeat</keyword>
<feature type="compositionally biased region" description="Basic and acidic residues" evidence="6">
    <location>
        <begin position="1025"/>
        <end position="1039"/>
    </location>
</feature>
<dbReference type="SMART" id="SM00248">
    <property type="entry name" value="ANK"/>
    <property type="match status" value="25"/>
</dbReference>
<feature type="region of interest" description="Disordered" evidence="6">
    <location>
        <begin position="985"/>
        <end position="1041"/>
    </location>
</feature>
<gene>
    <name evidence="8" type="ORF">HERILL_LOCUS6756</name>
</gene>
<feature type="compositionally biased region" description="Low complexity" evidence="6">
    <location>
        <begin position="8"/>
        <end position="22"/>
    </location>
</feature>
<feature type="compositionally biased region" description="Polar residues" evidence="6">
    <location>
        <begin position="3179"/>
        <end position="3191"/>
    </location>
</feature>
<dbReference type="FunFam" id="1.25.40.20:FF:000046">
    <property type="entry name" value="Ankyrin repeat and KH domain-containing protein 1"/>
    <property type="match status" value="1"/>
</dbReference>
<evidence type="ECO:0000256" key="6">
    <source>
        <dbReference type="SAM" id="MobiDB-lite"/>
    </source>
</evidence>
<dbReference type="PRINTS" id="PR01415">
    <property type="entry name" value="ANKYRIN"/>
</dbReference>
<proteinExistence type="predicted"/>
<dbReference type="PANTHER" id="PTHR23206:SF8">
    <property type="entry name" value="ANKYRIN REPEAT AND KH DOMAIN-CONTAINING 1"/>
    <property type="match status" value="1"/>
</dbReference>
<feature type="repeat" description="ANK" evidence="4">
    <location>
        <begin position="290"/>
        <end position="322"/>
    </location>
</feature>
<feature type="region of interest" description="Disordered" evidence="6">
    <location>
        <begin position="2136"/>
        <end position="2377"/>
    </location>
</feature>
<dbReference type="GO" id="GO:0010468">
    <property type="term" value="P:regulation of gene expression"/>
    <property type="evidence" value="ECO:0007669"/>
    <property type="project" value="UniProtKB-ARBA"/>
</dbReference>
<feature type="compositionally biased region" description="Polar residues" evidence="6">
    <location>
        <begin position="1680"/>
        <end position="1698"/>
    </location>
</feature>
<dbReference type="PROSITE" id="PS50084">
    <property type="entry name" value="KH_TYPE_1"/>
    <property type="match status" value="1"/>
</dbReference>
<feature type="compositionally biased region" description="Polar residues" evidence="6">
    <location>
        <begin position="2560"/>
        <end position="2576"/>
    </location>
</feature>
<dbReference type="PROSITE" id="PS50297">
    <property type="entry name" value="ANK_REP_REGION"/>
    <property type="match status" value="19"/>
</dbReference>
<dbReference type="Pfam" id="PF12796">
    <property type="entry name" value="Ank_2"/>
    <property type="match status" value="8"/>
</dbReference>
<feature type="repeat" description="ANK" evidence="4">
    <location>
        <begin position="423"/>
        <end position="455"/>
    </location>
</feature>
<dbReference type="InterPro" id="IPR051631">
    <property type="entry name" value="Ankyrin-KH/SAM_domain"/>
</dbReference>
<evidence type="ECO:0000256" key="2">
    <source>
        <dbReference type="ARBA" id="ARBA00023043"/>
    </source>
</evidence>
<dbReference type="PANTHER" id="PTHR23206">
    <property type="entry name" value="MASK PROTEIN"/>
    <property type="match status" value="1"/>
</dbReference>
<dbReference type="PROSITE" id="PS50088">
    <property type="entry name" value="ANK_REPEAT"/>
    <property type="match status" value="21"/>
</dbReference>
<feature type="compositionally biased region" description="Polar residues" evidence="6">
    <location>
        <begin position="1530"/>
        <end position="1539"/>
    </location>
</feature>
<feature type="repeat" description="ANK" evidence="4">
    <location>
        <begin position="224"/>
        <end position="256"/>
    </location>
</feature>
<evidence type="ECO:0000256" key="4">
    <source>
        <dbReference type="PROSITE-ProRule" id="PRU00023"/>
    </source>
</evidence>
<feature type="region of interest" description="Disordered" evidence="6">
    <location>
        <begin position="781"/>
        <end position="828"/>
    </location>
</feature>
<dbReference type="SUPFAM" id="SSF48403">
    <property type="entry name" value="Ankyrin repeat"/>
    <property type="match status" value="3"/>
</dbReference>
<dbReference type="GO" id="GO:0005737">
    <property type="term" value="C:cytoplasm"/>
    <property type="evidence" value="ECO:0007669"/>
    <property type="project" value="TreeGrafter"/>
</dbReference>
<feature type="compositionally biased region" description="Acidic residues" evidence="6">
    <location>
        <begin position="2185"/>
        <end position="2196"/>
    </location>
</feature>
<name>A0A7R8UPR5_HERIL</name>
<dbReference type="Pfam" id="PF00023">
    <property type="entry name" value="Ank"/>
    <property type="match status" value="3"/>
</dbReference>
<feature type="compositionally biased region" description="Polar residues" evidence="6">
    <location>
        <begin position="2247"/>
        <end position="2256"/>
    </location>
</feature>
<feature type="region of interest" description="Disordered" evidence="6">
    <location>
        <begin position="1680"/>
        <end position="1707"/>
    </location>
</feature>
<evidence type="ECO:0000259" key="7">
    <source>
        <dbReference type="SMART" id="SM00322"/>
    </source>
</evidence>
<dbReference type="GO" id="GO:0045087">
    <property type="term" value="P:innate immune response"/>
    <property type="evidence" value="ECO:0007669"/>
    <property type="project" value="TreeGrafter"/>
</dbReference>
<feature type="repeat" description="ANK" evidence="4">
    <location>
        <begin position="587"/>
        <end position="613"/>
    </location>
</feature>
<feature type="region of interest" description="Disordered" evidence="6">
    <location>
        <begin position="2906"/>
        <end position="2960"/>
    </location>
</feature>
<dbReference type="InterPro" id="IPR036770">
    <property type="entry name" value="Ankyrin_rpt-contain_sf"/>
</dbReference>
<feature type="compositionally biased region" description="Basic and acidic residues" evidence="6">
    <location>
        <begin position="2270"/>
        <end position="2285"/>
    </location>
</feature>
<feature type="repeat" description="ANK" evidence="4">
    <location>
        <begin position="1887"/>
        <end position="1919"/>
    </location>
</feature>
<feature type="compositionally biased region" description="Polar residues" evidence="6">
    <location>
        <begin position="3212"/>
        <end position="3232"/>
    </location>
</feature>
<feature type="compositionally biased region" description="Low complexity" evidence="6">
    <location>
        <begin position="2932"/>
        <end position="2953"/>
    </location>
</feature>
<feature type="compositionally biased region" description="Polar residues" evidence="6">
    <location>
        <begin position="2827"/>
        <end position="2844"/>
    </location>
</feature>
<dbReference type="CDD" id="cd22404">
    <property type="entry name" value="KH-I_MASK"/>
    <property type="match status" value="1"/>
</dbReference>
<evidence type="ECO:0000256" key="1">
    <source>
        <dbReference type="ARBA" id="ARBA00022737"/>
    </source>
</evidence>
<evidence type="ECO:0000313" key="9">
    <source>
        <dbReference type="Proteomes" id="UP000594454"/>
    </source>
</evidence>
<feature type="compositionally biased region" description="Low complexity" evidence="6">
    <location>
        <begin position="1505"/>
        <end position="1529"/>
    </location>
</feature>
<feature type="compositionally biased region" description="Basic and acidic residues" evidence="6">
    <location>
        <begin position="2311"/>
        <end position="2359"/>
    </location>
</feature>
<dbReference type="FunCoup" id="A0A7R8UPR5">
    <property type="interactions" value="1898"/>
</dbReference>
<evidence type="ECO:0000256" key="5">
    <source>
        <dbReference type="PROSITE-ProRule" id="PRU00117"/>
    </source>
</evidence>
<feature type="compositionally biased region" description="Low complexity" evidence="6">
    <location>
        <begin position="2758"/>
        <end position="2767"/>
    </location>
</feature>
<dbReference type="InterPro" id="IPR002110">
    <property type="entry name" value="Ankyrin_rpt"/>
</dbReference>
<feature type="region of interest" description="Disordered" evidence="6">
    <location>
        <begin position="1096"/>
        <end position="1117"/>
    </location>
</feature>
<feature type="compositionally biased region" description="Low complexity" evidence="6">
    <location>
        <begin position="990"/>
        <end position="1015"/>
    </location>
</feature>
<feature type="repeat" description="ANK" evidence="4">
    <location>
        <begin position="487"/>
        <end position="519"/>
    </location>
</feature>
<dbReference type="InParanoid" id="A0A7R8UPR5"/>
<keyword evidence="9" id="KW-1185">Reference proteome</keyword>
<dbReference type="Gene3D" id="1.25.40.20">
    <property type="entry name" value="Ankyrin repeat-containing domain"/>
    <property type="match status" value="6"/>
</dbReference>
<dbReference type="FunFam" id="1.25.40.20:FF:000012">
    <property type="entry name" value="ankyrin repeat domain-containing protein 17 isoform X1"/>
    <property type="match status" value="1"/>
</dbReference>
<feature type="repeat" description="ANK" evidence="4">
    <location>
        <begin position="2022"/>
        <end position="2054"/>
    </location>
</feature>
<keyword evidence="2 4" id="KW-0040">ANK repeat</keyword>
<feature type="compositionally biased region" description="Polar residues" evidence="6">
    <location>
        <begin position="2212"/>
        <end position="2229"/>
    </location>
</feature>
<feature type="compositionally biased region" description="Acidic residues" evidence="6">
    <location>
        <begin position="48"/>
        <end position="61"/>
    </location>
</feature>
<feature type="repeat" description="ANK" evidence="4">
    <location>
        <begin position="520"/>
        <end position="552"/>
    </location>
</feature>
<feature type="repeat" description="ANK" evidence="4">
    <location>
        <begin position="457"/>
        <end position="489"/>
    </location>
</feature>
<feature type="compositionally biased region" description="Polar residues" evidence="6">
    <location>
        <begin position="3123"/>
        <end position="3162"/>
    </location>
</feature>
<feature type="domain" description="K Homology" evidence="7">
    <location>
        <begin position="2442"/>
        <end position="2512"/>
    </location>
</feature>
<dbReference type="InterPro" id="IPR004087">
    <property type="entry name" value="KH_dom"/>
</dbReference>
<dbReference type="FunFam" id="1.25.40.20:FF:000028">
    <property type="entry name" value="ankyrin repeat domain-containing protein 17 isoform X1"/>
    <property type="match status" value="1"/>
</dbReference>
<dbReference type="FunFam" id="1.25.40.20:FF:000216">
    <property type="entry name" value="Ankyrin repeat and KH domain-containing 1"/>
    <property type="match status" value="1"/>
</dbReference>
<feature type="region of interest" description="Disordered" evidence="6">
    <location>
        <begin position="1505"/>
        <end position="1557"/>
    </location>
</feature>
<feature type="region of interest" description="Disordered" evidence="6">
    <location>
        <begin position="714"/>
        <end position="740"/>
    </location>
</feature>
<feature type="compositionally biased region" description="Basic and acidic residues" evidence="6">
    <location>
        <begin position="2160"/>
        <end position="2169"/>
    </location>
</feature>
<feature type="compositionally biased region" description="Polar residues" evidence="6">
    <location>
        <begin position="2782"/>
        <end position="2792"/>
    </location>
</feature>
<feature type="repeat" description="ANK" evidence="4">
    <location>
        <begin position="257"/>
        <end position="289"/>
    </location>
</feature>